<evidence type="ECO:0000256" key="1">
    <source>
        <dbReference type="ARBA" id="ARBA00022527"/>
    </source>
</evidence>
<name>A0A9N9GQZ2_9GLOM</name>
<evidence type="ECO:0000259" key="6">
    <source>
        <dbReference type="PROSITE" id="PS50011"/>
    </source>
</evidence>
<evidence type="ECO:0000256" key="4">
    <source>
        <dbReference type="ARBA" id="ARBA00022777"/>
    </source>
</evidence>
<dbReference type="InterPro" id="IPR001245">
    <property type="entry name" value="Ser-Thr/Tyr_kinase_cat_dom"/>
</dbReference>
<feature type="domain" description="Protein kinase" evidence="6">
    <location>
        <begin position="1"/>
        <end position="200"/>
    </location>
</feature>
<dbReference type="GO" id="GO:0006955">
    <property type="term" value="P:immune response"/>
    <property type="evidence" value="ECO:0007669"/>
    <property type="project" value="TreeGrafter"/>
</dbReference>
<dbReference type="GO" id="GO:0007254">
    <property type="term" value="P:JNK cascade"/>
    <property type="evidence" value="ECO:0007669"/>
    <property type="project" value="TreeGrafter"/>
</dbReference>
<keyword evidence="3" id="KW-0547">Nucleotide-binding</keyword>
<evidence type="ECO:0000313" key="8">
    <source>
        <dbReference type="Proteomes" id="UP000789570"/>
    </source>
</evidence>
<sequence>MDIKSSSEKKLENSINNKEIILYNYENFNDVKKIGSGAAASVYYAVYYANWKSTVFAIKKFHELSNMKEIINEIDIMKNVRHPNIIRLCGVTKTEVYYTKHLAGVVPYMDPNFFNNNYKLTKECDIYSLGVLFWELTSRSPPFDSENNFTIEIEIFCGKREEPIPHTNYKFVKLYQECWKLEQYKRPNIQKVLSELNQIATENNNAFSITDSDDENGFHKETNQNDNVQFVLKNESENPNENLLTTFFIKSSQVFEDSDNESNDFEEQQLEAEEDKIILLGLSSLLDSRHLEL</sequence>
<dbReference type="InterPro" id="IPR000719">
    <property type="entry name" value="Prot_kinase_dom"/>
</dbReference>
<dbReference type="SUPFAM" id="SSF56112">
    <property type="entry name" value="Protein kinase-like (PK-like)"/>
    <property type="match status" value="1"/>
</dbReference>
<dbReference type="PANTHER" id="PTHR46716">
    <property type="entry name" value="MITOGEN-ACTIVATED PROTEIN KINASE KINASE KINASE 7"/>
    <property type="match status" value="1"/>
</dbReference>
<dbReference type="EMBL" id="CAJVPQ010003161">
    <property type="protein sequence ID" value="CAG8619724.1"/>
    <property type="molecule type" value="Genomic_DNA"/>
</dbReference>
<proteinExistence type="predicted"/>
<keyword evidence="8" id="KW-1185">Reference proteome</keyword>
<dbReference type="PANTHER" id="PTHR46716:SF1">
    <property type="entry name" value="MITOGEN-ACTIVATED PROTEIN KINASE KINASE KINASE 7"/>
    <property type="match status" value="1"/>
</dbReference>
<dbReference type="Proteomes" id="UP000789570">
    <property type="component" value="Unassembled WGS sequence"/>
</dbReference>
<dbReference type="OrthoDB" id="10261027at2759"/>
<dbReference type="Pfam" id="PF07714">
    <property type="entry name" value="PK_Tyr_Ser-Thr"/>
    <property type="match status" value="1"/>
</dbReference>
<evidence type="ECO:0000256" key="5">
    <source>
        <dbReference type="ARBA" id="ARBA00022840"/>
    </source>
</evidence>
<keyword evidence="4" id="KW-0418">Kinase</keyword>
<reference evidence="7" key="1">
    <citation type="submission" date="2021-06" db="EMBL/GenBank/DDBJ databases">
        <authorList>
            <person name="Kallberg Y."/>
            <person name="Tangrot J."/>
            <person name="Rosling A."/>
        </authorList>
    </citation>
    <scope>NUCLEOTIDE SEQUENCE</scope>
    <source>
        <strain evidence="7">UK204</strain>
    </source>
</reference>
<gene>
    <name evidence="7" type="ORF">FCALED_LOCUS9490</name>
</gene>
<protein>
    <submittedName>
        <fullName evidence="7">14121_t:CDS:1</fullName>
    </submittedName>
</protein>
<evidence type="ECO:0000256" key="3">
    <source>
        <dbReference type="ARBA" id="ARBA00022741"/>
    </source>
</evidence>
<keyword evidence="1" id="KW-0723">Serine/threonine-protein kinase</keyword>
<dbReference type="Pfam" id="PF00069">
    <property type="entry name" value="Pkinase"/>
    <property type="match status" value="1"/>
</dbReference>
<keyword evidence="5" id="KW-0067">ATP-binding</keyword>
<organism evidence="7 8">
    <name type="scientific">Funneliformis caledonium</name>
    <dbReference type="NCBI Taxonomy" id="1117310"/>
    <lineage>
        <taxon>Eukaryota</taxon>
        <taxon>Fungi</taxon>
        <taxon>Fungi incertae sedis</taxon>
        <taxon>Mucoromycota</taxon>
        <taxon>Glomeromycotina</taxon>
        <taxon>Glomeromycetes</taxon>
        <taxon>Glomerales</taxon>
        <taxon>Glomeraceae</taxon>
        <taxon>Funneliformis</taxon>
    </lineage>
</organism>
<dbReference type="Gene3D" id="3.30.200.20">
    <property type="entry name" value="Phosphorylase Kinase, domain 1"/>
    <property type="match status" value="1"/>
</dbReference>
<dbReference type="Gene3D" id="1.10.510.10">
    <property type="entry name" value="Transferase(Phosphotransferase) domain 1"/>
    <property type="match status" value="1"/>
</dbReference>
<dbReference type="PROSITE" id="PS50011">
    <property type="entry name" value="PROTEIN_KINASE_DOM"/>
    <property type="match status" value="1"/>
</dbReference>
<keyword evidence="2" id="KW-0808">Transferase</keyword>
<dbReference type="InterPro" id="IPR011009">
    <property type="entry name" value="Kinase-like_dom_sf"/>
</dbReference>
<accession>A0A9N9GQZ2</accession>
<comment type="caution">
    <text evidence="7">The sequence shown here is derived from an EMBL/GenBank/DDBJ whole genome shotgun (WGS) entry which is preliminary data.</text>
</comment>
<dbReference type="GO" id="GO:0004709">
    <property type="term" value="F:MAP kinase kinase kinase activity"/>
    <property type="evidence" value="ECO:0007669"/>
    <property type="project" value="TreeGrafter"/>
</dbReference>
<evidence type="ECO:0000256" key="2">
    <source>
        <dbReference type="ARBA" id="ARBA00022679"/>
    </source>
</evidence>
<dbReference type="GO" id="GO:0005524">
    <property type="term" value="F:ATP binding"/>
    <property type="evidence" value="ECO:0007669"/>
    <property type="project" value="UniProtKB-KW"/>
</dbReference>
<dbReference type="AlphaFoldDB" id="A0A9N9GQZ2"/>
<evidence type="ECO:0000313" key="7">
    <source>
        <dbReference type="EMBL" id="CAG8619724.1"/>
    </source>
</evidence>